<dbReference type="KEGG" id="tpol:Mal48_11750"/>
<organism evidence="1 2">
    <name type="scientific">Thalassoglobus polymorphus</name>
    <dbReference type="NCBI Taxonomy" id="2527994"/>
    <lineage>
        <taxon>Bacteria</taxon>
        <taxon>Pseudomonadati</taxon>
        <taxon>Planctomycetota</taxon>
        <taxon>Planctomycetia</taxon>
        <taxon>Planctomycetales</taxon>
        <taxon>Planctomycetaceae</taxon>
        <taxon>Thalassoglobus</taxon>
    </lineage>
</organism>
<name>A0A517QK85_9PLAN</name>
<keyword evidence="2" id="KW-1185">Reference proteome</keyword>
<accession>A0A517QK85</accession>
<proteinExistence type="predicted"/>
<protein>
    <submittedName>
        <fullName evidence="1">Uncharacterized protein</fullName>
    </submittedName>
</protein>
<dbReference type="RefSeq" id="WP_145196880.1">
    <property type="nucleotide sequence ID" value="NZ_CP036267.1"/>
</dbReference>
<dbReference type="OrthoDB" id="288532at2"/>
<evidence type="ECO:0000313" key="2">
    <source>
        <dbReference type="Proteomes" id="UP000315724"/>
    </source>
</evidence>
<dbReference type="Proteomes" id="UP000315724">
    <property type="component" value="Chromosome"/>
</dbReference>
<sequence length="61" mass="6873">MVYATGKFLYLHLPRTGGSAIHKAIQQSTLGAELVFVTGALGPLRKHSRTLFWEKRILNDY</sequence>
<dbReference type="AlphaFoldDB" id="A0A517QK85"/>
<gene>
    <name evidence="1" type="ORF">Mal48_11750</name>
</gene>
<dbReference type="EMBL" id="CP036267">
    <property type="protein sequence ID" value="QDT31937.1"/>
    <property type="molecule type" value="Genomic_DNA"/>
</dbReference>
<reference evidence="1 2" key="1">
    <citation type="submission" date="2019-02" db="EMBL/GenBank/DDBJ databases">
        <title>Deep-cultivation of Planctomycetes and their phenomic and genomic characterization uncovers novel biology.</title>
        <authorList>
            <person name="Wiegand S."/>
            <person name="Jogler M."/>
            <person name="Boedeker C."/>
            <person name="Pinto D."/>
            <person name="Vollmers J."/>
            <person name="Rivas-Marin E."/>
            <person name="Kohn T."/>
            <person name="Peeters S.H."/>
            <person name="Heuer A."/>
            <person name="Rast P."/>
            <person name="Oberbeckmann S."/>
            <person name="Bunk B."/>
            <person name="Jeske O."/>
            <person name="Meyerdierks A."/>
            <person name="Storesund J.E."/>
            <person name="Kallscheuer N."/>
            <person name="Luecker S."/>
            <person name="Lage O.M."/>
            <person name="Pohl T."/>
            <person name="Merkel B.J."/>
            <person name="Hornburger P."/>
            <person name="Mueller R.-W."/>
            <person name="Bruemmer F."/>
            <person name="Labrenz M."/>
            <person name="Spormann A.M."/>
            <person name="Op den Camp H."/>
            <person name="Overmann J."/>
            <person name="Amann R."/>
            <person name="Jetten M.S.M."/>
            <person name="Mascher T."/>
            <person name="Medema M.H."/>
            <person name="Devos D.P."/>
            <person name="Kaster A.-K."/>
            <person name="Ovreas L."/>
            <person name="Rohde M."/>
            <person name="Galperin M.Y."/>
            <person name="Jogler C."/>
        </authorList>
    </citation>
    <scope>NUCLEOTIDE SEQUENCE [LARGE SCALE GENOMIC DNA]</scope>
    <source>
        <strain evidence="1 2">Mal48</strain>
    </source>
</reference>
<evidence type="ECO:0000313" key="1">
    <source>
        <dbReference type="EMBL" id="QDT31937.1"/>
    </source>
</evidence>